<dbReference type="OrthoDB" id="2662268at2759"/>
<protein>
    <submittedName>
        <fullName evidence="2">Uncharacterized protein</fullName>
    </submittedName>
</protein>
<accession>A0A5C3QNS6</accession>
<feature type="compositionally biased region" description="Polar residues" evidence="1">
    <location>
        <begin position="17"/>
        <end position="30"/>
    </location>
</feature>
<name>A0A5C3QNS6_9AGAR</name>
<feature type="compositionally biased region" description="Pro residues" evidence="1">
    <location>
        <begin position="49"/>
        <end position="66"/>
    </location>
</feature>
<sequence length="232" mass="25176">MSSPYYNGNHAHIPPEQRSTYSSLSGANPTPSRPTIPHLNHPNYNVPVHSPPPPPPPHRIQVPPPASIKNRQGSQMLANWNGSTTGPGSNRVLFDHPGNTGRGIFMRHLDKRPLWNHVTETISNAAEPMDVFSVLGGGGPEVGVDLKWPGYDDVKYGSNSRGSSSSMQVVSKGRPLARGELACKIAERYSQFFAKLQRDREVGTYPEWRVGPAAPITFDSLVLVKESSGGPG</sequence>
<evidence type="ECO:0000313" key="2">
    <source>
        <dbReference type="EMBL" id="TFL02181.1"/>
    </source>
</evidence>
<evidence type="ECO:0000313" key="3">
    <source>
        <dbReference type="Proteomes" id="UP000305067"/>
    </source>
</evidence>
<proteinExistence type="predicted"/>
<evidence type="ECO:0000256" key="1">
    <source>
        <dbReference type="SAM" id="MobiDB-lite"/>
    </source>
</evidence>
<dbReference type="AlphaFoldDB" id="A0A5C3QNS6"/>
<keyword evidence="3" id="KW-1185">Reference proteome</keyword>
<dbReference type="EMBL" id="ML178823">
    <property type="protein sequence ID" value="TFL02181.1"/>
    <property type="molecule type" value="Genomic_DNA"/>
</dbReference>
<reference evidence="2 3" key="1">
    <citation type="journal article" date="2019" name="Nat. Ecol. Evol.">
        <title>Megaphylogeny resolves global patterns of mushroom evolution.</title>
        <authorList>
            <person name="Varga T."/>
            <person name="Krizsan K."/>
            <person name="Foldi C."/>
            <person name="Dima B."/>
            <person name="Sanchez-Garcia M."/>
            <person name="Sanchez-Ramirez S."/>
            <person name="Szollosi G.J."/>
            <person name="Szarkandi J.G."/>
            <person name="Papp V."/>
            <person name="Albert L."/>
            <person name="Andreopoulos W."/>
            <person name="Angelini C."/>
            <person name="Antonin V."/>
            <person name="Barry K.W."/>
            <person name="Bougher N.L."/>
            <person name="Buchanan P."/>
            <person name="Buyck B."/>
            <person name="Bense V."/>
            <person name="Catcheside P."/>
            <person name="Chovatia M."/>
            <person name="Cooper J."/>
            <person name="Damon W."/>
            <person name="Desjardin D."/>
            <person name="Finy P."/>
            <person name="Geml J."/>
            <person name="Haridas S."/>
            <person name="Hughes K."/>
            <person name="Justo A."/>
            <person name="Karasinski D."/>
            <person name="Kautmanova I."/>
            <person name="Kiss B."/>
            <person name="Kocsube S."/>
            <person name="Kotiranta H."/>
            <person name="LaButti K.M."/>
            <person name="Lechner B.E."/>
            <person name="Liimatainen K."/>
            <person name="Lipzen A."/>
            <person name="Lukacs Z."/>
            <person name="Mihaltcheva S."/>
            <person name="Morgado L.N."/>
            <person name="Niskanen T."/>
            <person name="Noordeloos M.E."/>
            <person name="Ohm R.A."/>
            <person name="Ortiz-Santana B."/>
            <person name="Ovrebo C."/>
            <person name="Racz N."/>
            <person name="Riley R."/>
            <person name="Savchenko A."/>
            <person name="Shiryaev A."/>
            <person name="Soop K."/>
            <person name="Spirin V."/>
            <person name="Szebenyi C."/>
            <person name="Tomsovsky M."/>
            <person name="Tulloss R.E."/>
            <person name="Uehling J."/>
            <person name="Grigoriev I.V."/>
            <person name="Vagvolgyi C."/>
            <person name="Papp T."/>
            <person name="Martin F.M."/>
            <person name="Miettinen O."/>
            <person name="Hibbett D.S."/>
            <person name="Nagy L.G."/>
        </authorList>
    </citation>
    <scope>NUCLEOTIDE SEQUENCE [LARGE SCALE GENOMIC DNA]</scope>
    <source>
        <strain evidence="2 3">CBS 309.79</strain>
    </source>
</reference>
<dbReference type="Proteomes" id="UP000305067">
    <property type="component" value="Unassembled WGS sequence"/>
</dbReference>
<gene>
    <name evidence="2" type="ORF">BDV98DRAFT_582483</name>
</gene>
<organism evidence="2 3">
    <name type="scientific">Pterulicium gracile</name>
    <dbReference type="NCBI Taxonomy" id="1884261"/>
    <lineage>
        <taxon>Eukaryota</taxon>
        <taxon>Fungi</taxon>
        <taxon>Dikarya</taxon>
        <taxon>Basidiomycota</taxon>
        <taxon>Agaricomycotina</taxon>
        <taxon>Agaricomycetes</taxon>
        <taxon>Agaricomycetidae</taxon>
        <taxon>Agaricales</taxon>
        <taxon>Pleurotineae</taxon>
        <taxon>Pterulaceae</taxon>
        <taxon>Pterulicium</taxon>
    </lineage>
</organism>
<feature type="region of interest" description="Disordered" evidence="1">
    <location>
        <begin position="1"/>
        <end position="71"/>
    </location>
</feature>